<gene>
    <name evidence="1" type="ORF">BI364_04995</name>
</gene>
<organism evidence="1 2">
    <name type="scientific">Acidihalobacter yilgarnensis</name>
    <dbReference type="NCBI Taxonomy" id="2819280"/>
    <lineage>
        <taxon>Bacteria</taxon>
        <taxon>Pseudomonadati</taxon>
        <taxon>Pseudomonadota</taxon>
        <taxon>Gammaproteobacteria</taxon>
        <taxon>Chromatiales</taxon>
        <taxon>Ectothiorhodospiraceae</taxon>
        <taxon>Acidihalobacter</taxon>
    </lineage>
</organism>
<accession>A0A1D8ILT3</accession>
<reference evidence="2" key="1">
    <citation type="submission" date="2016-09" db="EMBL/GenBank/DDBJ databases">
        <title>Acidihalobacter prosperus F5.</title>
        <authorList>
            <person name="Khaleque H.N."/>
            <person name="Ramsay J.P."/>
            <person name="Kaksonen A.H."/>
            <person name="Boxall N.J."/>
            <person name="Watkin E.L.J."/>
        </authorList>
    </citation>
    <scope>NUCLEOTIDE SEQUENCE [LARGE SCALE GENOMIC DNA]</scope>
    <source>
        <strain evidence="2">F5</strain>
    </source>
</reference>
<sequence length="106" mass="11840">MIDRQGFEMACSSPRVDVWLAYPRREFFLTNEDPRFLPKAHRAAALQRTGSAPVSSQSIAVMSTVVGIGQTLRDRLSHAVDLGGARVRTIGRSRGPWRRGECRTLE</sequence>
<evidence type="ECO:0000313" key="1">
    <source>
        <dbReference type="EMBL" id="AOU97426.1"/>
    </source>
</evidence>
<dbReference type="KEGG" id="aprs:BI364_04995"/>
<keyword evidence="2" id="KW-1185">Reference proteome</keyword>
<evidence type="ECO:0000313" key="2">
    <source>
        <dbReference type="Proteomes" id="UP000095401"/>
    </source>
</evidence>
<dbReference type="Proteomes" id="UP000095401">
    <property type="component" value="Chromosome"/>
</dbReference>
<name>A0A1D8ILT3_9GAMM</name>
<proteinExistence type="predicted"/>
<dbReference type="AlphaFoldDB" id="A0A1D8ILT3"/>
<protein>
    <submittedName>
        <fullName evidence="1">Uncharacterized protein</fullName>
    </submittedName>
</protein>
<dbReference type="EMBL" id="CP017415">
    <property type="protein sequence ID" value="AOU97426.1"/>
    <property type="molecule type" value="Genomic_DNA"/>
</dbReference>